<evidence type="ECO:0000256" key="1">
    <source>
        <dbReference type="SAM" id="Phobius"/>
    </source>
</evidence>
<dbReference type="PANTHER" id="PTHR30354">
    <property type="entry name" value="GNT FAMILY GLUCONATE TRANSPORTER"/>
    <property type="match status" value="1"/>
</dbReference>
<accession>A0ABD5V6K1</accession>
<feature type="transmembrane region" description="Helical" evidence="1">
    <location>
        <begin position="61"/>
        <end position="81"/>
    </location>
</feature>
<feature type="transmembrane region" description="Helical" evidence="1">
    <location>
        <begin position="179"/>
        <end position="202"/>
    </location>
</feature>
<feature type="transmembrane region" description="Helical" evidence="1">
    <location>
        <begin position="31"/>
        <end position="49"/>
    </location>
</feature>
<feature type="transmembrane region" description="Helical" evidence="1">
    <location>
        <begin position="101"/>
        <end position="127"/>
    </location>
</feature>
<keyword evidence="1" id="KW-0472">Membrane</keyword>
<evidence type="ECO:0000313" key="3">
    <source>
        <dbReference type="Proteomes" id="UP001596312"/>
    </source>
</evidence>
<dbReference type="Proteomes" id="UP001596312">
    <property type="component" value="Unassembled WGS sequence"/>
</dbReference>
<proteinExistence type="predicted"/>
<dbReference type="RefSeq" id="WP_340605685.1">
    <property type="nucleotide sequence ID" value="NZ_JBBMXV010000007.1"/>
</dbReference>
<dbReference type="AlphaFoldDB" id="A0ABD5V6K1"/>
<feature type="transmembrane region" description="Helical" evidence="1">
    <location>
        <begin position="7"/>
        <end position="25"/>
    </location>
</feature>
<dbReference type="EMBL" id="JBHSXQ010000007">
    <property type="protein sequence ID" value="MFC6907097.1"/>
    <property type="molecule type" value="Genomic_DNA"/>
</dbReference>
<feature type="transmembrane region" description="Helical" evidence="1">
    <location>
        <begin position="364"/>
        <end position="388"/>
    </location>
</feature>
<comment type="caution">
    <text evidence="2">The sequence shown here is derived from an EMBL/GenBank/DDBJ whole genome shotgun (WGS) entry which is preliminary data.</text>
</comment>
<keyword evidence="1" id="KW-1133">Transmembrane helix</keyword>
<gene>
    <name evidence="2" type="ORF">ACFQGH_18085</name>
</gene>
<protein>
    <submittedName>
        <fullName evidence="2">GntP family permease</fullName>
    </submittedName>
</protein>
<feature type="transmembrane region" description="Helical" evidence="1">
    <location>
        <begin position="268"/>
        <end position="286"/>
    </location>
</feature>
<feature type="transmembrane region" description="Helical" evidence="1">
    <location>
        <begin position="419"/>
        <end position="440"/>
    </location>
</feature>
<evidence type="ECO:0000313" key="2">
    <source>
        <dbReference type="EMBL" id="MFC6907097.1"/>
    </source>
</evidence>
<keyword evidence="1" id="KW-0812">Transmembrane</keyword>
<keyword evidence="3" id="KW-1185">Reference proteome</keyword>
<feature type="transmembrane region" description="Helical" evidence="1">
    <location>
        <begin position="298"/>
        <end position="319"/>
    </location>
</feature>
<organism evidence="2 3">
    <name type="scientific">Halalkalicoccus tibetensis</name>
    <dbReference type="NCBI Taxonomy" id="175632"/>
    <lineage>
        <taxon>Archaea</taxon>
        <taxon>Methanobacteriati</taxon>
        <taxon>Methanobacteriota</taxon>
        <taxon>Stenosarchaea group</taxon>
        <taxon>Halobacteria</taxon>
        <taxon>Halobacteriales</taxon>
        <taxon>Halococcaceae</taxon>
        <taxon>Halalkalicoccus</taxon>
    </lineage>
</organism>
<dbReference type="InterPro" id="IPR003474">
    <property type="entry name" value="Glcn_transporter"/>
</dbReference>
<dbReference type="PANTHER" id="PTHR30354:SF11">
    <property type="entry name" value="PERMEASE"/>
    <property type="match status" value="1"/>
</dbReference>
<feature type="transmembrane region" description="Helical" evidence="1">
    <location>
        <begin position="230"/>
        <end position="248"/>
    </location>
</feature>
<reference evidence="2 3" key="1">
    <citation type="journal article" date="2019" name="Int. J. Syst. Evol. Microbiol.">
        <title>The Global Catalogue of Microorganisms (GCM) 10K type strain sequencing project: providing services to taxonomists for standard genome sequencing and annotation.</title>
        <authorList>
            <consortium name="The Broad Institute Genomics Platform"/>
            <consortium name="The Broad Institute Genome Sequencing Center for Infectious Disease"/>
            <person name="Wu L."/>
            <person name="Ma J."/>
        </authorList>
    </citation>
    <scope>NUCLEOTIDE SEQUENCE [LARGE SCALE GENOMIC DNA]</scope>
    <source>
        <strain evidence="2 3">CGMCC 1.3240</strain>
    </source>
</reference>
<feature type="transmembrane region" description="Helical" evidence="1">
    <location>
        <begin position="331"/>
        <end position="352"/>
    </location>
</feature>
<sequence length="441" mass="45302">MVGTTILAINLVIAIGIVLGLIIVLDIDPAVSLVSGSLYMGIASGLGLTETVDAIGEGFGDLMASIGLPIIFGIMIGMLLARCGGARTIALGMTDAVPTKYIPYAIGISGAIIAIPVFFDVAFLVMIPMVIALWRETELSYPLVIGPLAIGAAGAHTFIPPTPNPLAAPALLDFELGTMMIVGLIGGILSITLSIGVFVAVIDHIWTGDDISEIPFVDEEEETVENPPSFLVSLLPIAVPIIFIMIGTTSEALLGELNVFFEFLSSQIIALLAGLIVAIIIYVITMGHENLSDEFSEALRPAGIVLAITGAGGAFGFVIQETEAADAMLSLVGASGDGIMIVVIAYVLGLVMRVAQGSGTVAGITAMTIIAGVETTVAPVALALSALAGGMSIGHINDSGFWVVTELAGLEVTGGLKTYTLGGAIVSIFAFFFSIVIALIL</sequence>
<dbReference type="Pfam" id="PF02447">
    <property type="entry name" value="GntP_permease"/>
    <property type="match status" value="1"/>
</dbReference>
<name>A0ABD5V6K1_9EURY</name>
<feature type="transmembrane region" description="Helical" evidence="1">
    <location>
        <begin position="139"/>
        <end position="159"/>
    </location>
</feature>